<dbReference type="GO" id="GO:0003677">
    <property type="term" value="F:DNA binding"/>
    <property type="evidence" value="ECO:0007669"/>
    <property type="project" value="UniProtKB-KW"/>
</dbReference>
<dbReference type="AlphaFoldDB" id="A0A0P1FCE2"/>
<dbReference type="Pfam" id="PF07729">
    <property type="entry name" value="FCD"/>
    <property type="match status" value="1"/>
</dbReference>
<dbReference type="PANTHER" id="PTHR43537">
    <property type="entry name" value="TRANSCRIPTIONAL REGULATOR, GNTR FAMILY"/>
    <property type="match status" value="1"/>
</dbReference>
<dbReference type="PANTHER" id="PTHR43537:SF20">
    <property type="entry name" value="HTH-TYPE TRANSCRIPTIONAL REPRESSOR GLAR"/>
    <property type="match status" value="1"/>
</dbReference>
<dbReference type="InterPro" id="IPR036390">
    <property type="entry name" value="WH_DNA-bd_sf"/>
</dbReference>
<dbReference type="OrthoDB" id="8638122at2"/>
<name>A0A0P1FCE2_THAGE</name>
<evidence type="ECO:0000256" key="1">
    <source>
        <dbReference type="ARBA" id="ARBA00023015"/>
    </source>
</evidence>
<dbReference type="EMBL" id="CYSA01000019">
    <property type="protein sequence ID" value="CUH65895.1"/>
    <property type="molecule type" value="Genomic_DNA"/>
</dbReference>
<dbReference type="Gene3D" id="1.10.10.10">
    <property type="entry name" value="Winged helix-like DNA-binding domain superfamily/Winged helix DNA-binding domain"/>
    <property type="match status" value="1"/>
</dbReference>
<keyword evidence="6" id="KW-1185">Reference proteome</keyword>
<protein>
    <submittedName>
        <fullName evidence="5">Carbon starvation induced regulator</fullName>
    </submittedName>
</protein>
<dbReference type="SUPFAM" id="SSF48008">
    <property type="entry name" value="GntR ligand-binding domain-like"/>
    <property type="match status" value="1"/>
</dbReference>
<dbReference type="SMART" id="SM00345">
    <property type="entry name" value="HTH_GNTR"/>
    <property type="match status" value="1"/>
</dbReference>
<keyword evidence="1" id="KW-0805">Transcription regulation</keyword>
<keyword evidence="2" id="KW-0238">DNA-binding</keyword>
<dbReference type="GO" id="GO:0003700">
    <property type="term" value="F:DNA-binding transcription factor activity"/>
    <property type="evidence" value="ECO:0007669"/>
    <property type="project" value="InterPro"/>
</dbReference>
<reference evidence="5 6" key="1">
    <citation type="submission" date="2015-09" db="EMBL/GenBank/DDBJ databases">
        <authorList>
            <consortium name="Swine Surveillance"/>
        </authorList>
    </citation>
    <scope>NUCLEOTIDE SEQUENCE [LARGE SCALE GENOMIC DNA]</scope>
    <source>
        <strain evidence="5 6">CECT 4357</strain>
    </source>
</reference>
<gene>
    <name evidence="5" type="primary">csiR_2</name>
    <name evidence="5" type="ORF">TG4357_02115</name>
</gene>
<evidence type="ECO:0000256" key="3">
    <source>
        <dbReference type="ARBA" id="ARBA00023163"/>
    </source>
</evidence>
<dbReference type="InterPro" id="IPR000524">
    <property type="entry name" value="Tscrpt_reg_HTH_GntR"/>
</dbReference>
<dbReference type="InterPro" id="IPR008920">
    <property type="entry name" value="TF_FadR/GntR_C"/>
</dbReference>
<dbReference type="InterPro" id="IPR036388">
    <property type="entry name" value="WH-like_DNA-bd_sf"/>
</dbReference>
<evidence type="ECO:0000313" key="5">
    <source>
        <dbReference type="EMBL" id="CUH65895.1"/>
    </source>
</evidence>
<dbReference type="InterPro" id="IPR011711">
    <property type="entry name" value="GntR_C"/>
</dbReference>
<feature type="domain" description="HTH gntR-type" evidence="4">
    <location>
        <begin position="19"/>
        <end position="86"/>
    </location>
</feature>
<dbReference type="SUPFAM" id="SSF46785">
    <property type="entry name" value="Winged helix' DNA-binding domain"/>
    <property type="match status" value="1"/>
</dbReference>
<dbReference type="SMART" id="SM00895">
    <property type="entry name" value="FCD"/>
    <property type="match status" value="1"/>
</dbReference>
<dbReference type="Gene3D" id="1.20.120.530">
    <property type="entry name" value="GntR ligand-binding domain-like"/>
    <property type="match status" value="1"/>
</dbReference>
<sequence length="231" mass="26012">MPENDLSEAVSLSQPSQVTSATQGAYNAIRRMILVGDLRPGEKLKIDTLKARLDTGASPVREALSLLTSDQLVERIDQRGFRAAPASQRNFEEILKLRCSLEEMALRQSIGNADDAWEERLVLSLHRMSREKSKISEAYEDLHKAFHMTLLSNCDSSILLKFCSQLYDLNVRYRYLAGRSLDYKTRNVGDEHAEILSAALQHDADLASERLINHYQKTGAFLRQSGLVSES</sequence>
<accession>A0A0P1FCE2</accession>
<dbReference type="Proteomes" id="UP000051587">
    <property type="component" value="Unassembled WGS sequence"/>
</dbReference>
<evidence type="ECO:0000313" key="6">
    <source>
        <dbReference type="Proteomes" id="UP000051587"/>
    </source>
</evidence>
<dbReference type="STRING" id="53501.SAMN04488043_10865"/>
<evidence type="ECO:0000256" key="2">
    <source>
        <dbReference type="ARBA" id="ARBA00023125"/>
    </source>
</evidence>
<dbReference type="Pfam" id="PF00392">
    <property type="entry name" value="GntR"/>
    <property type="match status" value="1"/>
</dbReference>
<dbReference type="PROSITE" id="PS50949">
    <property type="entry name" value="HTH_GNTR"/>
    <property type="match status" value="1"/>
</dbReference>
<proteinExistence type="predicted"/>
<keyword evidence="3" id="KW-0804">Transcription</keyword>
<evidence type="ECO:0000259" key="4">
    <source>
        <dbReference type="PROSITE" id="PS50949"/>
    </source>
</evidence>
<organism evidence="5 6">
    <name type="scientific">Thalassovita gelatinovora</name>
    <name type="common">Thalassobius gelatinovorus</name>
    <dbReference type="NCBI Taxonomy" id="53501"/>
    <lineage>
        <taxon>Bacteria</taxon>
        <taxon>Pseudomonadati</taxon>
        <taxon>Pseudomonadota</taxon>
        <taxon>Alphaproteobacteria</taxon>
        <taxon>Rhodobacterales</taxon>
        <taxon>Roseobacteraceae</taxon>
        <taxon>Thalassovita</taxon>
    </lineage>
</organism>